<comment type="caution">
    <text evidence="3">The sequence shown here is derived from an EMBL/GenBank/DDBJ whole genome shotgun (WGS) entry which is preliminary data.</text>
</comment>
<feature type="domain" description="Bacteriophage T5 Orf172 DNA-binding" evidence="2">
    <location>
        <begin position="541"/>
        <end position="633"/>
    </location>
</feature>
<dbReference type="InterPro" id="IPR018306">
    <property type="entry name" value="Phage_T5_Orf172_DNA-bd"/>
</dbReference>
<name>A0A072Q3X2_9EURO</name>
<evidence type="ECO:0000256" key="1">
    <source>
        <dbReference type="SAM" id="MobiDB-lite"/>
    </source>
</evidence>
<reference evidence="3 4" key="1">
    <citation type="submission" date="2013-03" db="EMBL/GenBank/DDBJ databases">
        <title>The Genome Sequence of Exophiala aquamarina CBS 119918.</title>
        <authorList>
            <consortium name="The Broad Institute Genomics Platform"/>
            <person name="Cuomo C."/>
            <person name="de Hoog S."/>
            <person name="Gorbushina A."/>
            <person name="Walker B."/>
            <person name="Young S.K."/>
            <person name="Zeng Q."/>
            <person name="Gargeya S."/>
            <person name="Fitzgerald M."/>
            <person name="Haas B."/>
            <person name="Abouelleil A."/>
            <person name="Allen A.W."/>
            <person name="Alvarado L."/>
            <person name="Arachchi H.M."/>
            <person name="Berlin A.M."/>
            <person name="Chapman S.B."/>
            <person name="Gainer-Dewar J."/>
            <person name="Goldberg J."/>
            <person name="Griggs A."/>
            <person name="Gujja S."/>
            <person name="Hansen M."/>
            <person name="Howarth C."/>
            <person name="Imamovic A."/>
            <person name="Ireland A."/>
            <person name="Larimer J."/>
            <person name="McCowan C."/>
            <person name="Murphy C."/>
            <person name="Pearson M."/>
            <person name="Poon T.W."/>
            <person name="Priest M."/>
            <person name="Roberts A."/>
            <person name="Saif S."/>
            <person name="Shea T."/>
            <person name="Sisk P."/>
            <person name="Sykes S."/>
            <person name="Wortman J."/>
            <person name="Nusbaum C."/>
            <person name="Birren B."/>
        </authorList>
    </citation>
    <scope>NUCLEOTIDE SEQUENCE [LARGE SCALE GENOMIC DNA]</scope>
    <source>
        <strain evidence="3 4">CBS 119918</strain>
    </source>
</reference>
<dbReference type="RefSeq" id="XP_013265200.1">
    <property type="nucleotide sequence ID" value="XM_013409746.1"/>
</dbReference>
<dbReference type="GeneID" id="25275534"/>
<dbReference type="PANTHER" id="PTHR28094">
    <property type="entry name" value="MEIOTICALLY UP-REGULATED GENE 113 PROTEIN"/>
    <property type="match status" value="1"/>
</dbReference>
<dbReference type="HOGENOM" id="CLU_415600_0_0_1"/>
<feature type="region of interest" description="Disordered" evidence="1">
    <location>
        <begin position="44"/>
        <end position="64"/>
    </location>
</feature>
<keyword evidence="4" id="KW-1185">Reference proteome</keyword>
<gene>
    <name evidence="3" type="ORF">A1O9_00583</name>
</gene>
<dbReference type="Pfam" id="PF10544">
    <property type="entry name" value="T5orf172"/>
    <property type="match status" value="1"/>
</dbReference>
<sequence length="698" mass="75835">MPDMGHPQDREILKPVSQVAKALGTPPSGASRLVYGNISDTPAPAVPDLSWGDTPPTKNGPLTPKGDFDFDAGDSLPLSPLAARKAGTKARKLAASNTSLLGLDDDLLENQGLGSNYLLASGYVPQSHTSLVERKRVVLNAQHGTEQSKSSVKTESCEVVYTATSPGGPPSSRHHAAAYSVSQIKIEAEDSSVHPRAVEASCLSLEKTSERQVGLGTNAPTVSATISATSVKAESTLLKPDVGVVSEAKPEVTGATLTTESSPNPSTSKFSVALVWGLSKTLSQILPLEAVARLKSSPRQCVATTQKDKRCCNPNSAKLTEDMVADLLKQISPLKRPFEVSVVAKHIRALVAQATCLHTHQRTAKKYLESLCSYSWEINEITDRDPHEAKAIANMAASVFQLWLESLMKTPTEPEGTIKPINEDTCVVQKTLASTIDLIKVMATMEDITLHHPDPAVAATSDYDNSRVVTTFTKTSRIKQAAKVLGSVVSGTHLNHNFEKYVWPKSKINLTVQELIRQTLVRPLTSADMDRSGFIYIFWHPPSFGYVKIGYSKDVNRRLRTWERKCGFTVDQHSQEDRGLVLRVNHLHRVESLIHAELKDDRVCEPRCPGCGGSHIEWFHVSPAHALKVVAKWTSVSLYSGGVLKQGVDVAELCKVIEDGEAMKPPLTKKPAKSLPKHPTRGGRRSQRISLKQTPAVG</sequence>
<feature type="compositionally biased region" description="Polar residues" evidence="1">
    <location>
        <begin position="688"/>
        <end position="698"/>
    </location>
</feature>
<dbReference type="EMBL" id="AMGV01000001">
    <property type="protein sequence ID" value="KEF62610.1"/>
    <property type="molecule type" value="Genomic_DNA"/>
</dbReference>
<dbReference type="Proteomes" id="UP000027920">
    <property type="component" value="Unassembled WGS sequence"/>
</dbReference>
<protein>
    <recommendedName>
        <fullName evidence="2">Bacteriophage T5 Orf172 DNA-binding domain-containing protein</fullName>
    </recommendedName>
</protein>
<accession>A0A072Q3X2</accession>
<evidence type="ECO:0000259" key="2">
    <source>
        <dbReference type="SMART" id="SM00974"/>
    </source>
</evidence>
<evidence type="ECO:0000313" key="4">
    <source>
        <dbReference type="Proteomes" id="UP000027920"/>
    </source>
</evidence>
<feature type="region of interest" description="Disordered" evidence="1">
    <location>
        <begin position="664"/>
        <end position="698"/>
    </location>
</feature>
<dbReference type="VEuPathDB" id="FungiDB:A1O9_00583"/>
<evidence type="ECO:0000313" key="3">
    <source>
        <dbReference type="EMBL" id="KEF62610.1"/>
    </source>
</evidence>
<organism evidence="3 4">
    <name type="scientific">Exophiala aquamarina CBS 119918</name>
    <dbReference type="NCBI Taxonomy" id="1182545"/>
    <lineage>
        <taxon>Eukaryota</taxon>
        <taxon>Fungi</taxon>
        <taxon>Dikarya</taxon>
        <taxon>Ascomycota</taxon>
        <taxon>Pezizomycotina</taxon>
        <taxon>Eurotiomycetes</taxon>
        <taxon>Chaetothyriomycetidae</taxon>
        <taxon>Chaetothyriales</taxon>
        <taxon>Herpotrichiellaceae</taxon>
        <taxon>Exophiala</taxon>
    </lineage>
</organism>
<dbReference type="PANTHER" id="PTHR28094:SF1">
    <property type="entry name" value="MEIOTICALLY UP-REGULATED GENE 113 PROTEIN"/>
    <property type="match status" value="1"/>
</dbReference>
<dbReference type="SMART" id="SM00974">
    <property type="entry name" value="T5orf172"/>
    <property type="match status" value="1"/>
</dbReference>
<dbReference type="InterPro" id="IPR053006">
    <property type="entry name" value="Meiosis_regulatory"/>
</dbReference>
<feature type="compositionally biased region" description="Basic residues" evidence="1">
    <location>
        <begin position="670"/>
        <end position="687"/>
    </location>
</feature>
<dbReference type="AlphaFoldDB" id="A0A072Q3X2"/>
<dbReference type="OrthoDB" id="2417614at2759"/>
<dbReference type="STRING" id="1182545.A0A072Q3X2"/>
<proteinExistence type="predicted"/>